<gene>
    <name evidence="1" type="ORF">CRG98_029251</name>
</gene>
<evidence type="ECO:0000313" key="2">
    <source>
        <dbReference type="Proteomes" id="UP000233551"/>
    </source>
</evidence>
<sequence>MTLCHILTVQPDDPLTNRSLHTAIKHSTTPPENIKTDSSLFSASALTDDVCLSSVLRSVPFRSVFFRPNSNETISGTYTVLFPAWGSKVEQLICEGGECLQEVVPPPRDQGSDLRKTDLAVLVAVKTSLYQTHRRRWTLLTQRR</sequence>
<dbReference type="EMBL" id="PGOL01002119">
    <property type="protein sequence ID" value="PKI50371.1"/>
    <property type="molecule type" value="Genomic_DNA"/>
</dbReference>
<dbReference type="AlphaFoldDB" id="A0A2I0J2B7"/>
<name>A0A2I0J2B7_PUNGR</name>
<evidence type="ECO:0000313" key="1">
    <source>
        <dbReference type="EMBL" id="PKI50371.1"/>
    </source>
</evidence>
<reference evidence="1 2" key="1">
    <citation type="submission" date="2017-11" db="EMBL/GenBank/DDBJ databases">
        <title>De-novo sequencing of pomegranate (Punica granatum L.) genome.</title>
        <authorList>
            <person name="Akparov Z."/>
            <person name="Amiraslanov A."/>
            <person name="Hajiyeva S."/>
            <person name="Abbasov M."/>
            <person name="Kaur K."/>
            <person name="Hamwieh A."/>
            <person name="Solovyev V."/>
            <person name="Salamov A."/>
            <person name="Braich B."/>
            <person name="Kosarev P."/>
            <person name="Mahmoud A."/>
            <person name="Hajiyev E."/>
            <person name="Babayeva S."/>
            <person name="Izzatullayeva V."/>
            <person name="Mammadov A."/>
            <person name="Mammadov A."/>
            <person name="Sharifova S."/>
            <person name="Ojaghi J."/>
            <person name="Eynullazada K."/>
            <person name="Bayramov B."/>
            <person name="Abdulazimova A."/>
            <person name="Shahmuradov I."/>
        </authorList>
    </citation>
    <scope>NUCLEOTIDE SEQUENCE [LARGE SCALE GENOMIC DNA]</scope>
    <source>
        <strain evidence="2">cv. AG2017</strain>
        <tissue evidence="1">Leaf</tissue>
    </source>
</reference>
<accession>A0A2I0J2B7</accession>
<organism evidence="1 2">
    <name type="scientific">Punica granatum</name>
    <name type="common">Pomegranate</name>
    <dbReference type="NCBI Taxonomy" id="22663"/>
    <lineage>
        <taxon>Eukaryota</taxon>
        <taxon>Viridiplantae</taxon>
        <taxon>Streptophyta</taxon>
        <taxon>Embryophyta</taxon>
        <taxon>Tracheophyta</taxon>
        <taxon>Spermatophyta</taxon>
        <taxon>Magnoliopsida</taxon>
        <taxon>eudicotyledons</taxon>
        <taxon>Gunneridae</taxon>
        <taxon>Pentapetalae</taxon>
        <taxon>rosids</taxon>
        <taxon>malvids</taxon>
        <taxon>Myrtales</taxon>
        <taxon>Lythraceae</taxon>
        <taxon>Punica</taxon>
    </lineage>
</organism>
<dbReference type="Proteomes" id="UP000233551">
    <property type="component" value="Unassembled WGS sequence"/>
</dbReference>
<proteinExistence type="predicted"/>
<keyword evidence="2" id="KW-1185">Reference proteome</keyword>
<protein>
    <submittedName>
        <fullName evidence="1">Uncharacterized protein</fullName>
    </submittedName>
</protein>
<comment type="caution">
    <text evidence="1">The sequence shown here is derived from an EMBL/GenBank/DDBJ whole genome shotgun (WGS) entry which is preliminary data.</text>
</comment>